<keyword evidence="9" id="KW-0378">Hydrolase</keyword>
<dbReference type="SUPFAM" id="SSF52540">
    <property type="entry name" value="P-loop containing nucleoside triphosphate hydrolases"/>
    <property type="match status" value="1"/>
</dbReference>
<dbReference type="GO" id="GO:0046872">
    <property type="term" value="F:metal ion binding"/>
    <property type="evidence" value="ECO:0007669"/>
    <property type="project" value="UniProtKB-KW"/>
</dbReference>
<keyword evidence="3" id="KW-0479">Metal-binding</keyword>
<reference evidence="9 11" key="2">
    <citation type="submission" date="2016-02" db="EMBL/GenBank/DDBJ databases">
        <title>A draft genome sequence of Candidatus Phytoplasma oryzae strain Mbita1, the causative agent of Napier Grass stunt disease in Kenya.</title>
        <authorList>
            <person name="Fischer A."/>
            <person name="Santa-Cruz I."/>
            <person name="Wambua L."/>
            <person name="Olds C."/>
            <person name="Midega C."/>
            <person name="Dickinson M."/>
            <person name="Kawicha P."/>
            <person name="Khan Z."/>
            <person name="Masiga D."/>
            <person name="Jores J."/>
            <person name="Bernd S."/>
        </authorList>
    </citation>
    <scope>NUCLEOTIDE SEQUENCE [LARGE SCALE GENOMIC DNA]</scope>
    <source>
        <strain evidence="9">Mbita1</strain>
    </source>
</reference>
<reference evidence="10 12" key="1">
    <citation type="submission" date="2014-04" db="EMBL/GenBank/DDBJ databases">
        <title>Genome study of Napier grass stunt phytoplasma.</title>
        <authorList>
            <person name="Kawicha P."/>
            <person name="Dickinson M."/>
            <person name="Hodgetts J."/>
        </authorList>
    </citation>
    <scope>NUCLEOTIDE SEQUENCE [LARGE SCALE GENOMIC DNA]</scope>
    <source>
        <strain evidence="10 12">NGS-S10</strain>
    </source>
</reference>
<evidence type="ECO:0000256" key="3">
    <source>
        <dbReference type="ARBA" id="ARBA00022723"/>
    </source>
</evidence>
<keyword evidence="5" id="KW-0862">Zinc</keyword>
<dbReference type="InterPro" id="IPR041236">
    <property type="entry name" value="PriA_C"/>
</dbReference>
<dbReference type="GO" id="GO:0043138">
    <property type="term" value="F:3'-5' DNA helicase activity"/>
    <property type="evidence" value="ECO:0007669"/>
    <property type="project" value="TreeGrafter"/>
</dbReference>
<protein>
    <submittedName>
        <fullName evidence="9">Primosomal protein N</fullName>
        <ecNumber evidence="9">3.6.1.-</ecNumber>
    </submittedName>
</protein>
<evidence type="ECO:0000313" key="12">
    <source>
        <dbReference type="Proteomes" id="UP000249343"/>
    </source>
</evidence>
<keyword evidence="1" id="KW-0639">Primosome</keyword>
<evidence type="ECO:0000256" key="4">
    <source>
        <dbReference type="ARBA" id="ARBA00022741"/>
    </source>
</evidence>
<dbReference type="InterPro" id="IPR005259">
    <property type="entry name" value="PriA"/>
</dbReference>
<keyword evidence="12" id="KW-1185">Reference proteome</keyword>
<dbReference type="GO" id="GO:0006269">
    <property type="term" value="P:DNA replication, synthesis of primer"/>
    <property type="evidence" value="ECO:0007669"/>
    <property type="project" value="UniProtKB-KW"/>
</dbReference>
<dbReference type="Proteomes" id="UP000070069">
    <property type="component" value="Unassembled WGS sequence"/>
</dbReference>
<evidence type="ECO:0000256" key="5">
    <source>
        <dbReference type="ARBA" id="ARBA00022833"/>
    </source>
</evidence>
<evidence type="ECO:0000259" key="8">
    <source>
        <dbReference type="Pfam" id="PF18074"/>
    </source>
</evidence>
<dbReference type="InterPro" id="IPR027417">
    <property type="entry name" value="P-loop_NTPase"/>
</dbReference>
<organism evidence="9 11">
    <name type="scientific">Candidatus Phytoplasma oryzae</name>
    <dbReference type="NCBI Taxonomy" id="203274"/>
    <lineage>
        <taxon>Bacteria</taxon>
        <taxon>Bacillati</taxon>
        <taxon>Mycoplasmatota</taxon>
        <taxon>Mollicutes</taxon>
        <taxon>Acholeplasmatales</taxon>
        <taxon>Acholeplasmataceae</taxon>
        <taxon>Candidatus Phytoplasma</taxon>
        <taxon>16SrXI (Rice yellow dwarf group)</taxon>
    </lineage>
</organism>
<gene>
    <name evidence="9" type="primary">priA</name>
    <name evidence="9" type="ORF">AXA84_0071</name>
    <name evidence="10" type="ORF">DH96_00410</name>
</gene>
<evidence type="ECO:0000313" key="11">
    <source>
        <dbReference type="Proteomes" id="UP000070069"/>
    </source>
</evidence>
<dbReference type="GO" id="GO:0016787">
    <property type="term" value="F:hydrolase activity"/>
    <property type="evidence" value="ECO:0007669"/>
    <property type="project" value="UniProtKB-KW"/>
</dbReference>
<keyword evidence="7" id="KW-0238">DNA-binding</keyword>
<dbReference type="PATRIC" id="fig|203274.3.peg.70"/>
<feature type="domain" description="Primosomal protein N C-terminal" evidence="8">
    <location>
        <begin position="245"/>
        <end position="318"/>
    </location>
</feature>
<dbReference type="EMBL" id="LTBM01000001">
    <property type="protein sequence ID" value="KXT29426.1"/>
    <property type="molecule type" value="Genomic_DNA"/>
</dbReference>
<keyword evidence="2" id="KW-0235">DNA replication</keyword>
<sequence>MNLIDMKKELQNGNLEPFSSYLMNALKEKIEKNEKILLFINSRGFSPFILCFFCGRVLKCLICNSNLIFFSTKKILKCCFCNYKKEFLFKCFFCKKKLLKQISFGIEYIEDFLKKKFDNKIKIARIDSDSISGSQQYKQIIKEYKENKIDILLGTEMISKKVSFPGISLVGIIMADVLLNIPTFKSSEKTFQLIIQVAHHCENKNNIVVQSYNTEHYSIQNAINYNIKGFLKKALEDRELSNNPPFVFLSKIIIYNKSIMKLLKVSKKIKIILEESINHKIKVFGPSFPRIFKKNNIYRVFLTIKYKDWPLNLDLINQYISQDSSIFIYFDLFANIV</sequence>
<dbReference type="Proteomes" id="UP000249343">
    <property type="component" value="Unassembled WGS sequence"/>
</dbReference>
<dbReference type="GO" id="GO:0006270">
    <property type="term" value="P:DNA replication initiation"/>
    <property type="evidence" value="ECO:0007669"/>
    <property type="project" value="TreeGrafter"/>
</dbReference>
<dbReference type="GO" id="GO:0006310">
    <property type="term" value="P:DNA recombination"/>
    <property type="evidence" value="ECO:0007669"/>
    <property type="project" value="InterPro"/>
</dbReference>
<proteinExistence type="predicted"/>
<evidence type="ECO:0000256" key="6">
    <source>
        <dbReference type="ARBA" id="ARBA00022840"/>
    </source>
</evidence>
<dbReference type="PANTHER" id="PTHR30580">
    <property type="entry name" value="PRIMOSOMAL PROTEIN N"/>
    <property type="match status" value="1"/>
</dbReference>
<dbReference type="GO" id="GO:0006302">
    <property type="term" value="P:double-strand break repair"/>
    <property type="evidence" value="ECO:0007669"/>
    <property type="project" value="InterPro"/>
</dbReference>
<dbReference type="GO" id="GO:0005524">
    <property type="term" value="F:ATP binding"/>
    <property type="evidence" value="ECO:0007669"/>
    <property type="project" value="UniProtKB-KW"/>
</dbReference>
<dbReference type="EMBL" id="JHUK01000001">
    <property type="protein sequence ID" value="RAM58007.1"/>
    <property type="molecule type" value="Genomic_DNA"/>
</dbReference>
<dbReference type="PANTHER" id="PTHR30580:SF0">
    <property type="entry name" value="PRIMOSOMAL PROTEIN N"/>
    <property type="match status" value="1"/>
</dbReference>
<evidence type="ECO:0000313" key="9">
    <source>
        <dbReference type="EMBL" id="KXT29426.1"/>
    </source>
</evidence>
<evidence type="ECO:0000313" key="10">
    <source>
        <dbReference type="EMBL" id="RAM58007.1"/>
    </source>
</evidence>
<dbReference type="GO" id="GO:1990077">
    <property type="term" value="C:primosome complex"/>
    <property type="evidence" value="ECO:0007669"/>
    <property type="project" value="UniProtKB-KW"/>
</dbReference>
<dbReference type="Gene3D" id="3.40.50.300">
    <property type="entry name" value="P-loop containing nucleotide triphosphate hydrolases"/>
    <property type="match status" value="1"/>
</dbReference>
<dbReference type="AlphaFoldDB" id="A0A139JRC2"/>
<dbReference type="NCBIfam" id="TIGR00595">
    <property type="entry name" value="priA"/>
    <property type="match status" value="1"/>
</dbReference>
<accession>A0A139JRC2</accession>
<keyword evidence="6" id="KW-0067">ATP-binding</keyword>
<evidence type="ECO:0000256" key="7">
    <source>
        <dbReference type="ARBA" id="ARBA00023125"/>
    </source>
</evidence>
<keyword evidence="4" id="KW-0547">Nucleotide-binding</keyword>
<dbReference type="Pfam" id="PF18074">
    <property type="entry name" value="PriA_C"/>
    <property type="match status" value="1"/>
</dbReference>
<name>A0A139JRC2_9MOLU</name>
<evidence type="ECO:0000256" key="2">
    <source>
        <dbReference type="ARBA" id="ARBA00022705"/>
    </source>
</evidence>
<dbReference type="EC" id="3.6.1.-" evidence="9"/>
<evidence type="ECO:0000256" key="1">
    <source>
        <dbReference type="ARBA" id="ARBA00022515"/>
    </source>
</evidence>
<comment type="caution">
    <text evidence="9">The sequence shown here is derived from an EMBL/GenBank/DDBJ whole genome shotgun (WGS) entry which is preliminary data.</text>
</comment>
<dbReference type="GO" id="GO:0003677">
    <property type="term" value="F:DNA binding"/>
    <property type="evidence" value="ECO:0007669"/>
    <property type="project" value="UniProtKB-KW"/>
</dbReference>